<feature type="transmembrane region" description="Helical" evidence="6">
    <location>
        <begin position="20"/>
        <end position="39"/>
    </location>
</feature>
<dbReference type="Pfam" id="PF07681">
    <property type="entry name" value="DoxX"/>
    <property type="match status" value="1"/>
</dbReference>
<name>A0A1G8L6K1_9RHOB</name>
<dbReference type="GO" id="GO:0016020">
    <property type="term" value="C:membrane"/>
    <property type="evidence" value="ECO:0007669"/>
    <property type="project" value="UniProtKB-SubCell"/>
</dbReference>
<dbReference type="RefSeq" id="WP_090028151.1">
    <property type="nucleotide sequence ID" value="NZ_FNEB01000003.1"/>
</dbReference>
<dbReference type="OrthoDB" id="121744at2"/>
<sequence length="207" mass="22154">MTSLLNLYDRLTSPLSRLDAMLPVLARFVFAAVLLPYFWASGLTKLGDGVLGIFQPSVGAYAQIFPRATEAVGYDVSQLPPWHGIVVLAGTWAEFLLPALLLLGLFTRVAALGMIGFITVQSLTDLYGHGGIEHAATLGAWFDRMPDGVILDQRALWVFVLLVSAIKGAGALSLDRVMFRNAPSARPVSRPQSPEPHPAGKSPAGTS</sequence>
<dbReference type="STRING" id="490829.SAMN05421850_103199"/>
<keyword evidence="4 6" id="KW-0472">Membrane</keyword>
<feature type="transmembrane region" description="Helical" evidence="6">
    <location>
        <begin position="155"/>
        <end position="174"/>
    </location>
</feature>
<evidence type="ECO:0000256" key="6">
    <source>
        <dbReference type="SAM" id="Phobius"/>
    </source>
</evidence>
<comment type="subcellular location">
    <subcellularLocation>
        <location evidence="1">Membrane</location>
        <topology evidence="1">Multi-pass membrane protein</topology>
    </subcellularLocation>
</comment>
<evidence type="ECO:0000313" key="7">
    <source>
        <dbReference type="EMBL" id="SDI51309.1"/>
    </source>
</evidence>
<keyword evidence="2 6" id="KW-0812">Transmembrane</keyword>
<dbReference type="AlphaFoldDB" id="A0A1G8L6K1"/>
<feature type="region of interest" description="Disordered" evidence="5">
    <location>
        <begin position="184"/>
        <end position="207"/>
    </location>
</feature>
<proteinExistence type="predicted"/>
<accession>A0A1G8L6K1</accession>
<protein>
    <submittedName>
        <fullName evidence="7">Putative oxidoreductase</fullName>
    </submittedName>
</protein>
<evidence type="ECO:0000256" key="1">
    <source>
        <dbReference type="ARBA" id="ARBA00004141"/>
    </source>
</evidence>
<evidence type="ECO:0000256" key="2">
    <source>
        <dbReference type="ARBA" id="ARBA00022692"/>
    </source>
</evidence>
<dbReference type="EMBL" id="FNEB01000003">
    <property type="protein sequence ID" value="SDI51309.1"/>
    <property type="molecule type" value="Genomic_DNA"/>
</dbReference>
<evidence type="ECO:0000256" key="4">
    <source>
        <dbReference type="ARBA" id="ARBA00023136"/>
    </source>
</evidence>
<dbReference type="InterPro" id="IPR032808">
    <property type="entry name" value="DoxX"/>
</dbReference>
<keyword evidence="3 6" id="KW-1133">Transmembrane helix</keyword>
<gene>
    <name evidence="7" type="ORF">SAMN05421850_103199</name>
</gene>
<evidence type="ECO:0000313" key="8">
    <source>
        <dbReference type="Proteomes" id="UP000199340"/>
    </source>
</evidence>
<reference evidence="7 8" key="1">
    <citation type="submission" date="2016-10" db="EMBL/GenBank/DDBJ databases">
        <authorList>
            <person name="de Groot N.N."/>
        </authorList>
    </citation>
    <scope>NUCLEOTIDE SEQUENCE [LARGE SCALE GENOMIC DNA]</scope>
    <source>
        <strain evidence="7 8">DSM 28010</strain>
    </source>
</reference>
<organism evidence="7 8">
    <name type="scientific">Lutimaribacter saemankumensis</name>
    <dbReference type="NCBI Taxonomy" id="490829"/>
    <lineage>
        <taxon>Bacteria</taxon>
        <taxon>Pseudomonadati</taxon>
        <taxon>Pseudomonadota</taxon>
        <taxon>Alphaproteobacteria</taxon>
        <taxon>Rhodobacterales</taxon>
        <taxon>Roseobacteraceae</taxon>
        <taxon>Lutimaribacter</taxon>
    </lineage>
</organism>
<dbReference type="Proteomes" id="UP000199340">
    <property type="component" value="Unassembled WGS sequence"/>
</dbReference>
<evidence type="ECO:0000256" key="3">
    <source>
        <dbReference type="ARBA" id="ARBA00022989"/>
    </source>
</evidence>
<keyword evidence="8" id="KW-1185">Reference proteome</keyword>
<feature type="transmembrane region" description="Helical" evidence="6">
    <location>
        <begin position="95"/>
        <end position="118"/>
    </location>
</feature>
<evidence type="ECO:0000256" key="5">
    <source>
        <dbReference type="SAM" id="MobiDB-lite"/>
    </source>
</evidence>